<dbReference type="EMBL" id="MFFM01000034">
    <property type="protein sequence ID" value="OGF12138.1"/>
    <property type="molecule type" value="Genomic_DNA"/>
</dbReference>
<evidence type="ECO:0000256" key="2">
    <source>
        <dbReference type="ARBA" id="ARBA00022448"/>
    </source>
</evidence>
<feature type="domain" description="TonB-dependent receptor plug" evidence="9">
    <location>
        <begin position="78"/>
        <end position="166"/>
    </location>
</feature>
<dbReference type="PROSITE" id="PS52016">
    <property type="entry name" value="TONB_DEPENDENT_REC_3"/>
    <property type="match status" value="1"/>
</dbReference>
<evidence type="ECO:0000256" key="7">
    <source>
        <dbReference type="PROSITE-ProRule" id="PRU01360"/>
    </source>
</evidence>
<evidence type="ECO:0000313" key="11">
    <source>
        <dbReference type="Proteomes" id="UP000177230"/>
    </source>
</evidence>
<evidence type="ECO:0000256" key="6">
    <source>
        <dbReference type="ARBA" id="ARBA00023237"/>
    </source>
</evidence>
<sequence length="921" mass="103850">MKRYFSFVLFYTILSLPLLAGAQETIPVPDTLKTDSTEITIAVPANDTLAADTIIVRPVGGGVYGVTSNYKPSAPGTRVVYSGEIATTPNANIITVLSATNGVVNGNGSLYFRGSRSDEIAYFIDGFNVTEQYTGEIAIPINLAAIEELSVTTGGWGAETGDAMGGLVNFKTKDYTGKFNIFGKWSTEPSRNGNKFETALGGALPFYRNISYLLSAETDNGDDIRPCFMPEKFYIPDPSKDYLWADTLQYSHAEYVATNDDTMGLTDWKGDWADSSDGAWQAEKAERIANGWLRGWKESDAEYLPHSDYNKYRITGKASYKIQPLDAKLSLLGIATRDQQAQYTASFKYNLDGYYSKLQKSHLLGATWTHNIANKINYTLKLSKHHSQTQLGIRDTIAEKNRSWWEDYAFLSDADADGDSMYDAYEGQAYNSGNVDNPYGVTGIFNTYGLARTWEKTFSDYTSGKLDVSSQINEHNKLSGGSELKKYRVYKKNNTLPWDPVPFKEYYDFEPQTRTFYIQDAFIYKNISLMVGLRFDHVDLGDSFNQQYYNWLLDSTITYEKEKNGTSFRANTGYSLTPSTLVTFGYNHYKKLPSWEDFYQEVCTSFLYSVSNLIDYQTTTAYETGIKQQIGNNTSITAIFYYKNINNILQSRSKMDSITGLTYTDYYYGDYGTVKGFELNTDYKTDYFLGQLNYSYSKALSAIKGNDSNNIVMNCNQSGKFNIVTNFYSSDNFGPKVANFHPLANITIGLTNNLGTGFPYTKTDLKGITIGNLNDSLLPSYWYTDLLISKKMNFNKINLSLDLEILNLFNRKNVSGLYSVTGLVNDDGNIISVQDFSSSPIPDSISYTIDENGVPVNIPNPYYSKWRDLNRDGQIDQNEKYLTYVQAWSDYISDPFNPNRVPYDQAYLSPRRFKLALSVSF</sequence>
<accession>A0A1F5RCQ2</accession>
<evidence type="ECO:0000259" key="9">
    <source>
        <dbReference type="Pfam" id="PF07715"/>
    </source>
</evidence>
<evidence type="ECO:0000256" key="1">
    <source>
        <dbReference type="ARBA" id="ARBA00004571"/>
    </source>
</evidence>
<comment type="subcellular location">
    <subcellularLocation>
        <location evidence="1 7">Cell outer membrane</location>
        <topology evidence="1 7">Multi-pass membrane protein</topology>
    </subcellularLocation>
</comment>
<proteinExistence type="inferred from homology"/>
<dbReference type="InterPro" id="IPR039426">
    <property type="entry name" value="TonB-dep_rcpt-like"/>
</dbReference>
<evidence type="ECO:0000256" key="8">
    <source>
        <dbReference type="SAM" id="SignalP"/>
    </source>
</evidence>
<dbReference type="GO" id="GO:0009279">
    <property type="term" value="C:cell outer membrane"/>
    <property type="evidence" value="ECO:0007669"/>
    <property type="project" value="UniProtKB-SubCell"/>
</dbReference>
<feature type="signal peptide" evidence="8">
    <location>
        <begin position="1"/>
        <end position="20"/>
    </location>
</feature>
<keyword evidence="2 7" id="KW-0813">Transport</keyword>
<keyword evidence="4 7" id="KW-0812">Transmembrane</keyword>
<protein>
    <recommendedName>
        <fullName evidence="9">TonB-dependent receptor plug domain-containing protein</fullName>
    </recommendedName>
</protein>
<keyword evidence="6 7" id="KW-0998">Cell outer membrane</keyword>
<dbReference type="InterPro" id="IPR036942">
    <property type="entry name" value="Beta-barrel_TonB_sf"/>
</dbReference>
<evidence type="ECO:0000313" key="10">
    <source>
        <dbReference type="EMBL" id="OGF12138.1"/>
    </source>
</evidence>
<keyword evidence="8" id="KW-0732">Signal</keyword>
<dbReference type="Gene3D" id="2.40.170.20">
    <property type="entry name" value="TonB-dependent receptor, beta-barrel domain"/>
    <property type="match status" value="1"/>
</dbReference>
<dbReference type="InterPro" id="IPR012910">
    <property type="entry name" value="Plug_dom"/>
</dbReference>
<dbReference type="InterPro" id="IPR037066">
    <property type="entry name" value="Plug_dom_sf"/>
</dbReference>
<dbReference type="Pfam" id="PF07715">
    <property type="entry name" value="Plug"/>
    <property type="match status" value="1"/>
</dbReference>
<keyword evidence="5 7" id="KW-0472">Membrane</keyword>
<dbReference type="Gene3D" id="2.170.130.10">
    <property type="entry name" value="TonB-dependent receptor, plug domain"/>
    <property type="match status" value="1"/>
</dbReference>
<evidence type="ECO:0000256" key="3">
    <source>
        <dbReference type="ARBA" id="ARBA00022452"/>
    </source>
</evidence>
<organism evidence="10 11">
    <name type="scientific">Candidatus Edwardsbacteria bacterium GWF2_54_11</name>
    <dbReference type="NCBI Taxonomy" id="1817851"/>
    <lineage>
        <taxon>Bacteria</taxon>
        <taxon>Candidatus Edwardsiibacteriota</taxon>
    </lineage>
</organism>
<gene>
    <name evidence="10" type="ORF">A2024_03900</name>
</gene>
<name>A0A1F5RCQ2_9BACT</name>
<dbReference type="Proteomes" id="UP000177230">
    <property type="component" value="Unassembled WGS sequence"/>
</dbReference>
<evidence type="ECO:0000256" key="4">
    <source>
        <dbReference type="ARBA" id="ARBA00022692"/>
    </source>
</evidence>
<dbReference type="AlphaFoldDB" id="A0A1F5RCQ2"/>
<dbReference type="SUPFAM" id="SSF56935">
    <property type="entry name" value="Porins"/>
    <property type="match status" value="1"/>
</dbReference>
<evidence type="ECO:0000256" key="5">
    <source>
        <dbReference type="ARBA" id="ARBA00023136"/>
    </source>
</evidence>
<keyword evidence="3 7" id="KW-1134">Transmembrane beta strand</keyword>
<reference evidence="10 11" key="1">
    <citation type="journal article" date="2016" name="Nat. Commun.">
        <title>Thousands of microbial genomes shed light on interconnected biogeochemical processes in an aquifer system.</title>
        <authorList>
            <person name="Anantharaman K."/>
            <person name="Brown C.T."/>
            <person name="Hug L.A."/>
            <person name="Sharon I."/>
            <person name="Castelle C.J."/>
            <person name="Probst A.J."/>
            <person name="Thomas B.C."/>
            <person name="Singh A."/>
            <person name="Wilkins M.J."/>
            <person name="Karaoz U."/>
            <person name="Brodie E.L."/>
            <person name="Williams K.H."/>
            <person name="Hubbard S.S."/>
            <person name="Banfield J.F."/>
        </authorList>
    </citation>
    <scope>NUCLEOTIDE SEQUENCE [LARGE SCALE GENOMIC DNA]</scope>
</reference>
<feature type="chain" id="PRO_5009520743" description="TonB-dependent receptor plug domain-containing protein" evidence="8">
    <location>
        <begin position="21"/>
        <end position="921"/>
    </location>
</feature>
<comment type="caution">
    <text evidence="10">The sequence shown here is derived from an EMBL/GenBank/DDBJ whole genome shotgun (WGS) entry which is preliminary data.</text>
</comment>
<comment type="similarity">
    <text evidence="7">Belongs to the TonB-dependent receptor family.</text>
</comment>